<accession>A0AAD7G687</accession>
<name>A0AAD7G687_MYCRO</name>
<evidence type="ECO:0000313" key="1">
    <source>
        <dbReference type="EMBL" id="KAJ7660999.1"/>
    </source>
</evidence>
<protein>
    <submittedName>
        <fullName evidence="1">Uncharacterized protein</fullName>
    </submittedName>
</protein>
<sequence length="223" mass="25726">MPMDLLFVINVVFIADNELSLQKNRRLQAAGESAWTFRQILVILLLVLPLRDLVETMSERRETKHKKDIAHHEKEHSNLLDEALRRAIREQGTMESIGEVKAVRADRFLFDSEIDSDVDSGSRIERESTLIQNRSESSIYGPQQENYTIDTAYPQKDADSKVLTMSRTRRWRDERRGIKTLSWELNRAQNRAQKRGGQSCDYATVLQLASSRLDERSTHSPGI</sequence>
<comment type="caution">
    <text evidence="1">The sequence shown here is derived from an EMBL/GenBank/DDBJ whole genome shotgun (WGS) entry which is preliminary data.</text>
</comment>
<gene>
    <name evidence="1" type="ORF">B0H17DRAFT_1144854</name>
</gene>
<dbReference type="Proteomes" id="UP001221757">
    <property type="component" value="Unassembled WGS sequence"/>
</dbReference>
<dbReference type="EMBL" id="JARKIE010000255">
    <property type="protein sequence ID" value="KAJ7660999.1"/>
    <property type="molecule type" value="Genomic_DNA"/>
</dbReference>
<dbReference type="AlphaFoldDB" id="A0AAD7G687"/>
<proteinExistence type="predicted"/>
<reference evidence="1" key="1">
    <citation type="submission" date="2023-03" db="EMBL/GenBank/DDBJ databases">
        <title>Massive genome expansion in bonnet fungi (Mycena s.s.) driven by repeated elements and novel gene families across ecological guilds.</title>
        <authorList>
            <consortium name="Lawrence Berkeley National Laboratory"/>
            <person name="Harder C.B."/>
            <person name="Miyauchi S."/>
            <person name="Viragh M."/>
            <person name="Kuo A."/>
            <person name="Thoen E."/>
            <person name="Andreopoulos B."/>
            <person name="Lu D."/>
            <person name="Skrede I."/>
            <person name="Drula E."/>
            <person name="Henrissat B."/>
            <person name="Morin E."/>
            <person name="Kohler A."/>
            <person name="Barry K."/>
            <person name="LaButti K."/>
            <person name="Morin E."/>
            <person name="Salamov A."/>
            <person name="Lipzen A."/>
            <person name="Mereny Z."/>
            <person name="Hegedus B."/>
            <person name="Baldrian P."/>
            <person name="Stursova M."/>
            <person name="Weitz H."/>
            <person name="Taylor A."/>
            <person name="Grigoriev I.V."/>
            <person name="Nagy L.G."/>
            <person name="Martin F."/>
            <person name="Kauserud H."/>
        </authorList>
    </citation>
    <scope>NUCLEOTIDE SEQUENCE</scope>
    <source>
        <strain evidence="1">CBHHK067</strain>
    </source>
</reference>
<evidence type="ECO:0000313" key="2">
    <source>
        <dbReference type="Proteomes" id="UP001221757"/>
    </source>
</evidence>
<keyword evidence="2" id="KW-1185">Reference proteome</keyword>
<organism evidence="1 2">
    <name type="scientific">Mycena rosella</name>
    <name type="common">Pink bonnet</name>
    <name type="synonym">Agaricus rosellus</name>
    <dbReference type="NCBI Taxonomy" id="1033263"/>
    <lineage>
        <taxon>Eukaryota</taxon>
        <taxon>Fungi</taxon>
        <taxon>Dikarya</taxon>
        <taxon>Basidiomycota</taxon>
        <taxon>Agaricomycotina</taxon>
        <taxon>Agaricomycetes</taxon>
        <taxon>Agaricomycetidae</taxon>
        <taxon>Agaricales</taxon>
        <taxon>Marasmiineae</taxon>
        <taxon>Mycenaceae</taxon>
        <taxon>Mycena</taxon>
    </lineage>
</organism>